<feature type="region of interest" description="Disordered" evidence="1">
    <location>
        <begin position="168"/>
        <end position="249"/>
    </location>
</feature>
<feature type="compositionally biased region" description="Basic and acidic residues" evidence="1">
    <location>
        <begin position="59"/>
        <end position="81"/>
    </location>
</feature>
<evidence type="ECO:0000256" key="1">
    <source>
        <dbReference type="SAM" id="MobiDB-lite"/>
    </source>
</evidence>
<organism evidence="3 4">
    <name type="scientific">Cryomyces antarcticus</name>
    <dbReference type="NCBI Taxonomy" id="329879"/>
    <lineage>
        <taxon>Eukaryota</taxon>
        <taxon>Fungi</taxon>
        <taxon>Dikarya</taxon>
        <taxon>Ascomycota</taxon>
        <taxon>Pezizomycotina</taxon>
        <taxon>Dothideomycetes</taxon>
        <taxon>Dothideomycetes incertae sedis</taxon>
        <taxon>Cryomyces</taxon>
    </lineage>
</organism>
<feature type="compositionally biased region" description="Basic and acidic residues" evidence="1">
    <location>
        <begin position="168"/>
        <end position="194"/>
    </location>
</feature>
<evidence type="ECO:0000313" key="3">
    <source>
        <dbReference type="EMBL" id="KAK5289086.1"/>
    </source>
</evidence>
<dbReference type="InterPro" id="IPR006786">
    <property type="entry name" value="Pinin_SDK_MemA"/>
</dbReference>
<dbReference type="Proteomes" id="UP001357485">
    <property type="component" value="Unassembled WGS sequence"/>
</dbReference>
<keyword evidence="4" id="KW-1185">Reference proteome</keyword>
<reference evidence="3 4" key="1">
    <citation type="submission" date="2023-08" db="EMBL/GenBank/DDBJ databases">
        <title>Black Yeasts Isolated from many extreme environments.</title>
        <authorList>
            <person name="Coleine C."/>
            <person name="Stajich J.E."/>
            <person name="Selbmann L."/>
        </authorList>
    </citation>
    <scope>NUCLEOTIDE SEQUENCE [LARGE SCALE GENOMIC DNA]</scope>
    <source>
        <strain evidence="3 4">CCFEE 536</strain>
    </source>
</reference>
<sequence>MTEAPVLSSVVVVPEPERTELPTSPQLATKRRQSSASPDRNAKRPRRSVDDGNVSVRDSQIEKPTDQRGDRRKSGQAEERKRGRRLFGALLGTLSQSSSSTAQKRRTDIEKKQQAKLKLQAEEQEAGKRKKLEELMTVRRREQKKYDEQSYYKPWEMLPEDEARIKAQIEEAEATVDRELGDFERARDAERRPSDTNLTDGEPRAAAAPVAEDTLISSKAGDTVGSELPDVPNASASDTNSTALPPDNVVESVQMENRRESIDETGDVVFEAGEDTVIY</sequence>
<protein>
    <recommendedName>
        <fullName evidence="2">Pinin/SDK/MemA protein domain-containing protein</fullName>
    </recommendedName>
</protein>
<feature type="domain" description="Pinin/SDK/MemA protein" evidence="2">
    <location>
        <begin position="78"/>
        <end position="149"/>
    </location>
</feature>
<comment type="caution">
    <text evidence="3">The sequence shown here is derived from an EMBL/GenBank/DDBJ whole genome shotgun (WGS) entry which is preliminary data.</text>
</comment>
<proteinExistence type="predicted"/>
<evidence type="ECO:0000313" key="4">
    <source>
        <dbReference type="Proteomes" id="UP001357485"/>
    </source>
</evidence>
<feature type="compositionally biased region" description="Basic and acidic residues" evidence="1">
    <location>
        <begin position="105"/>
        <end position="129"/>
    </location>
</feature>
<dbReference type="Pfam" id="PF04696">
    <property type="entry name" value="Pinin_SDK_memA"/>
    <property type="match status" value="1"/>
</dbReference>
<dbReference type="EMBL" id="JAVRRA010000306">
    <property type="protein sequence ID" value="KAK5289086.1"/>
    <property type="molecule type" value="Genomic_DNA"/>
</dbReference>
<accession>A0ABR0M6Z2</accession>
<name>A0ABR0M6Z2_9PEZI</name>
<feature type="region of interest" description="Disordered" evidence="1">
    <location>
        <begin position="1"/>
        <end position="129"/>
    </location>
</feature>
<feature type="compositionally biased region" description="Low complexity" evidence="1">
    <location>
        <begin position="88"/>
        <end position="102"/>
    </location>
</feature>
<feature type="compositionally biased region" description="Polar residues" evidence="1">
    <location>
        <begin position="234"/>
        <end position="243"/>
    </location>
</feature>
<feature type="compositionally biased region" description="Low complexity" evidence="1">
    <location>
        <begin position="1"/>
        <end position="14"/>
    </location>
</feature>
<evidence type="ECO:0000259" key="2">
    <source>
        <dbReference type="Pfam" id="PF04696"/>
    </source>
</evidence>
<gene>
    <name evidence="3" type="ORF">LTR16_003157</name>
</gene>